<dbReference type="InterPro" id="IPR005174">
    <property type="entry name" value="KIB1-4_b-propeller"/>
</dbReference>
<dbReference type="PANTHER" id="PTHR44259:SF97">
    <property type="entry name" value="DUF295 DOMAIN-CONTAINING PROTEIN"/>
    <property type="match status" value="1"/>
</dbReference>
<proteinExistence type="predicted"/>
<evidence type="ECO:0000313" key="2">
    <source>
        <dbReference type="EMBL" id="CAH2046587.1"/>
    </source>
</evidence>
<dbReference type="InterPro" id="IPR050942">
    <property type="entry name" value="F-box_BR-signaling"/>
</dbReference>
<dbReference type="EMBL" id="OU466858">
    <property type="protein sequence ID" value="CAH2046587.1"/>
    <property type="molecule type" value="Genomic_DNA"/>
</dbReference>
<protein>
    <recommendedName>
        <fullName evidence="1">KIB1-4 beta-propeller domain-containing protein</fullName>
    </recommendedName>
</protein>
<evidence type="ECO:0000313" key="3">
    <source>
        <dbReference type="Proteomes" id="UP000836841"/>
    </source>
</evidence>
<organism evidence="2 3">
    <name type="scientific">Thlaspi arvense</name>
    <name type="common">Field penny-cress</name>
    <dbReference type="NCBI Taxonomy" id="13288"/>
    <lineage>
        <taxon>Eukaryota</taxon>
        <taxon>Viridiplantae</taxon>
        <taxon>Streptophyta</taxon>
        <taxon>Embryophyta</taxon>
        <taxon>Tracheophyta</taxon>
        <taxon>Spermatophyta</taxon>
        <taxon>Magnoliopsida</taxon>
        <taxon>eudicotyledons</taxon>
        <taxon>Gunneridae</taxon>
        <taxon>Pentapetalae</taxon>
        <taxon>rosids</taxon>
        <taxon>malvids</taxon>
        <taxon>Brassicales</taxon>
        <taxon>Brassicaceae</taxon>
        <taxon>Thlaspideae</taxon>
        <taxon>Thlaspi</taxon>
    </lineage>
</organism>
<feature type="domain" description="KIB1-4 beta-propeller" evidence="1">
    <location>
        <begin position="7"/>
        <end position="210"/>
    </location>
</feature>
<sequence length="237" mass="27570">MASYPDLDNEDWVVAIKLQGSKIKLYRPACPHGREPCFIDVKAMPRSIYTLSSIMYSKKDERFYVPTPGSEYLCSLDPNSKEKDPECIGLCTEDLTKHLDQDDINEVKLFCKTVHFVEAPSGEQFLVKWFFKYEDDFYKEITSRTRQFMVFRAEDHPLGKKKKQLVYTDDIGDLCIFLGHGEPYCLRASWHPGLKPNCIYFVGHNLGVYDITAKCCNIFYNEEVPLRSSEFPYWSHP</sequence>
<reference evidence="2 3" key="1">
    <citation type="submission" date="2022-03" db="EMBL/GenBank/DDBJ databases">
        <authorList>
            <person name="Nunn A."/>
            <person name="Chopra R."/>
            <person name="Nunn A."/>
            <person name="Contreras Garrido A."/>
        </authorList>
    </citation>
    <scope>NUCLEOTIDE SEQUENCE [LARGE SCALE GENOMIC DNA]</scope>
</reference>
<dbReference type="Pfam" id="PF03478">
    <property type="entry name" value="Beta-prop_KIB1-4"/>
    <property type="match status" value="1"/>
</dbReference>
<dbReference type="Proteomes" id="UP000836841">
    <property type="component" value="Chromosome 2"/>
</dbReference>
<evidence type="ECO:0000259" key="1">
    <source>
        <dbReference type="Pfam" id="PF03478"/>
    </source>
</evidence>
<keyword evidence="3" id="KW-1185">Reference proteome</keyword>
<dbReference type="PANTHER" id="PTHR44259">
    <property type="entry name" value="OS07G0183000 PROTEIN-RELATED"/>
    <property type="match status" value="1"/>
</dbReference>
<name>A0AAU9RPP6_THLAR</name>
<gene>
    <name evidence="2" type="ORF">TAV2_LOCUS6683</name>
</gene>
<accession>A0AAU9RPP6</accession>
<dbReference type="AlphaFoldDB" id="A0AAU9RPP6"/>